<gene>
    <name evidence="1" type="ORF">HF882_04900</name>
</gene>
<organism evidence="1 2">
    <name type="scientific">Victivallis vadensis</name>
    <dbReference type="NCBI Taxonomy" id="172901"/>
    <lineage>
        <taxon>Bacteria</taxon>
        <taxon>Pseudomonadati</taxon>
        <taxon>Lentisphaerota</taxon>
        <taxon>Lentisphaeria</taxon>
        <taxon>Victivallales</taxon>
        <taxon>Victivallaceae</taxon>
        <taxon>Victivallis</taxon>
    </lineage>
</organism>
<sequence>MVESDILAALREAYQRAGTQGGLARMAGVSQGRIADYLNERCSIGNMTISVFLRLFPNMAIDFFGGRSANPVNDLLQEQLLEIFDSLDDRSKVRLIAMAAANFGDKIREETRK</sequence>
<evidence type="ECO:0008006" key="3">
    <source>
        <dbReference type="Google" id="ProtNLM"/>
    </source>
</evidence>
<proteinExistence type="predicted"/>
<evidence type="ECO:0000313" key="1">
    <source>
        <dbReference type="EMBL" id="NMD85918.1"/>
    </source>
</evidence>
<protein>
    <recommendedName>
        <fullName evidence="3">HTH cro/C1-type domain-containing protein</fullName>
    </recommendedName>
</protein>
<comment type="caution">
    <text evidence="1">The sequence shown here is derived from an EMBL/GenBank/DDBJ whole genome shotgun (WGS) entry which is preliminary data.</text>
</comment>
<evidence type="ECO:0000313" key="2">
    <source>
        <dbReference type="Proteomes" id="UP000576225"/>
    </source>
</evidence>
<reference evidence="1 2" key="1">
    <citation type="submission" date="2020-04" db="EMBL/GenBank/DDBJ databases">
        <authorList>
            <person name="Hitch T.C.A."/>
            <person name="Wylensek D."/>
            <person name="Clavel T."/>
        </authorList>
    </citation>
    <scope>NUCLEOTIDE SEQUENCE [LARGE SCALE GENOMIC DNA]</scope>
    <source>
        <strain evidence="1 2">COR2-253-APC-1A</strain>
    </source>
</reference>
<dbReference type="AlphaFoldDB" id="A0A848AS23"/>
<name>A0A848AS23_9BACT</name>
<dbReference type="EMBL" id="JABAEW010000006">
    <property type="protein sequence ID" value="NMD85918.1"/>
    <property type="molecule type" value="Genomic_DNA"/>
</dbReference>
<dbReference type="RefSeq" id="WP_168961826.1">
    <property type="nucleotide sequence ID" value="NZ_CAJKCJ010000010.1"/>
</dbReference>
<dbReference type="Proteomes" id="UP000576225">
    <property type="component" value="Unassembled WGS sequence"/>
</dbReference>
<accession>A0A848AS23</accession>